<evidence type="ECO:0008006" key="3">
    <source>
        <dbReference type="Google" id="ProtNLM"/>
    </source>
</evidence>
<comment type="caution">
    <text evidence="1">The sequence shown here is derived from an EMBL/GenBank/DDBJ whole genome shotgun (WGS) entry which is preliminary data.</text>
</comment>
<dbReference type="EMBL" id="JBHULB010000013">
    <property type="protein sequence ID" value="MFD2587312.1"/>
    <property type="molecule type" value="Genomic_DNA"/>
</dbReference>
<evidence type="ECO:0000313" key="1">
    <source>
        <dbReference type="EMBL" id="MFD2587312.1"/>
    </source>
</evidence>
<evidence type="ECO:0000313" key="2">
    <source>
        <dbReference type="Proteomes" id="UP001597526"/>
    </source>
</evidence>
<keyword evidence="2" id="KW-1185">Reference proteome</keyword>
<organism evidence="1 2">
    <name type="scientific">Croceitalea marina</name>
    <dbReference type="NCBI Taxonomy" id="1775166"/>
    <lineage>
        <taxon>Bacteria</taxon>
        <taxon>Pseudomonadati</taxon>
        <taxon>Bacteroidota</taxon>
        <taxon>Flavobacteriia</taxon>
        <taxon>Flavobacteriales</taxon>
        <taxon>Flavobacteriaceae</taxon>
        <taxon>Croceitalea</taxon>
    </lineage>
</organism>
<sequence>MRKNIDIDETTLTKLKILSAFEGMTVKGLMERAVSYFIEQKEKERLGKMTDEEKEDLGLLLLMQQADRSETVSEDEIMKELQRKR</sequence>
<gene>
    <name evidence="1" type="ORF">ACFSQJ_10245</name>
</gene>
<name>A0ABW5MW25_9FLAO</name>
<proteinExistence type="predicted"/>
<dbReference type="RefSeq" id="WP_339142037.1">
    <property type="nucleotide sequence ID" value="NZ_JBHULB010000013.1"/>
</dbReference>
<accession>A0ABW5MW25</accession>
<dbReference type="Proteomes" id="UP001597526">
    <property type="component" value="Unassembled WGS sequence"/>
</dbReference>
<protein>
    <recommendedName>
        <fullName evidence="3">CopG family transcriptional regulator</fullName>
    </recommendedName>
</protein>
<reference evidence="2" key="1">
    <citation type="journal article" date="2019" name="Int. J. Syst. Evol. Microbiol.">
        <title>The Global Catalogue of Microorganisms (GCM) 10K type strain sequencing project: providing services to taxonomists for standard genome sequencing and annotation.</title>
        <authorList>
            <consortium name="The Broad Institute Genomics Platform"/>
            <consortium name="The Broad Institute Genome Sequencing Center for Infectious Disease"/>
            <person name="Wu L."/>
            <person name="Ma J."/>
        </authorList>
    </citation>
    <scope>NUCLEOTIDE SEQUENCE [LARGE SCALE GENOMIC DNA]</scope>
    <source>
        <strain evidence="2">KCTC 52368</strain>
    </source>
</reference>